<name>A0A1V8SX49_9PEZI</name>
<protein>
    <submittedName>
        <fullName evidence="2">Uncharacterized protein</fullName>
    </submittedName>
</protein>
<evidence type="ECO:0000256" key="1">
    <source>
        <dbReference type="SAM" id="MobiDB-lite"/>
    </source>
</evidence>
<sequence>MSYPIDGQPRRIPSRDPIAQHANATPRNWNDEETVRPVTVYVTTRAVTTVPHYRRLDSLPYNLVQAPPEFLNPRQGATRSDALRRTRSWSEQHMHPRQRRLVEAHRRISSAPDPRVFEAPRTYSDIQDQHRQVDRRPPPPQDAGLGKGGWKRTVTNFPQPLNAVAQRPRFSTSEWVDAPQLGRQRAVVDPRSVSKRGMVHTIPARTIAVPVALVSSAPPSIASTSRRKRTLNSFKNFSRKIFGQGAKSLDVETSQKAAVIAKPEVPSRQTASQPNSPPRPSRAPPLNVAWNSRPALGHVYAPARLSELGGTQDQSYEGRGKGPACTSNAQPLPSRQRYRLQYPPSVCRPFPRRTASQPPSVGTIVEAGESDVECDREDSTNASAKSGDDDVPLAILQCNALARRLQMQRGIPASVTIPPRQDSTSTAGRTFVSLAPAAGTQLTRQPTGRFTLDSEPDSVGGREIMQGVQRPNGQFTTDSETGSVASQRLGQEMLQIANPDPHDLNSCICQGCRELRMLRLYQTCNFSRRTEELERQMGLLQRVPLIRGTTDFSDLAAALKETCEYGCWSRDCASWQTIADEEEWFQGLMKHVVALEVKVAKFVARHCSGPEDSEAAVGFTSRIAELKETGPDVHCDANAAVNEWPAEEPTRVVINVESKAGLHVPAPKDDKNGNEDSVPRACIEPKYFGDEDF</sequence>
<evidence type="ECO:0000313" key="2">
    <source>
        <dbReference type="EMBL" id="OQO03630.1"/>
    </source>
</evidence>
<feature type="region of interest" description="Disordered" evidence="1">
    <location>
        <begin position="310"/>
        <end position="331"/>
    </location>
</feature>
<feature type="compositionally biased region" description="Basic and acidic residues" evidence="1">
    <location>
        <begin position="81"/>
        <end position="101"/>
    </location>
</feature>
<dbReference type="AlphaFoldDB" id="A0A1V8SX49"/>
<proteinExistence type="predicted"/>
<feature type="region of interest" description="Disordered" evidence="1">
    <location>
        <begin position="369"/>
        <end position="388"/>
    </location>
</feature>
<organism evidence="2 3">
    <name type="scientific">Cryoendolithus antarcticus</name>
    <dbReference type="NCBI Taxonomy" id="1507870"/>
    <lineage>
        <taxon>Eukaryota</taxon>
        <taxon>Fungi</taxon>
        <taxon>Dikarya</taxon>
        <taxon>Ascomycota</taxon>
        <taxon>Pezizomycotina</taxon>
        <taxon>Dothideomycetes</taxon>
        <taxon>Dothideomycetidae</taxon>
        <taxon>Cladosporiales</taxon>
        <taxon>Cladosporiaceae</taxon>
        <taxon>Cryoendolithus</taxon>
    </lineage>
</organism>
<feature type="region of interest" description="Disordered" evidence="1">
    <location>
        <begin position="1"/>
        <end position="30"/>
    </location>
</feature>
<feature type="compositionally biased region" description="Basic and acidic residues" evidence="1">
    <location>
        <begin position="127"/>
        <end position="137"/>
    </location>
</feature>
<evidence type="ECO:0000313" key="3">
    <source>
        <dbReference type="Proteomes" id="UP000192596"/>
    </source>
</evidence>
<feature type="region of interest" description="Disordered" evidence="1">
    <location>
        <begin position="126"/>
        <end position="150"/>
    </location>
</feature>
<dbReference type="Proteomes" id="UP000192596">
    <property type="component" value="Unassembled WGS sequence"/>
</dbReference>
<feature type="compositionally biased region" description="Basic and acidic residues" evidence="1">
    <location>
        <begin position="666"/>
        <end position="678"/>
    </location>
</feature>
<gene>
    <name evidence="2" type="ORF">B0A48_10295</name>
</gene>
<comment type="caution">
    <text evidence="2">The sequence shown here is derived from an EMBL/GenBank/DDBJ whole genome shotgun (WGS) entry which is preliminary data.</text>
</comment>
<feature type="region of interest" description="Disordered" evidence="1">
    <location>
        <begin position="70"/>
        <end position="101"/>
    </location>
</feature>
<feature type="region of interest" description="Disordered" evidence="1">
    <location>
        <begin position="260"/>
        <end position="289"/>
    </location>
</feature>
<accession>A0A1V8SX49</accession>
<keyword evidence="3" id="KW-1185">Reference proteome</keyword>
<dbReference type="EMBL" id="NAJO01000024">
    <property type="protein sequence ID" value="OQO03630.1"/>
    <property type="molecule type" value="Genomic_DNA"/>
</dbReference>
<dbReference type="InParanoid" id="A0A1V8SX49"/>
<reference evidence="3" key="1">
    <citation type="submission" date="2017-03" db="EMBL/GenBank/DDBJ databases">
        <title>Genomes of endolithic fungi from Antarctica.</title>
        <authorList>
            <person name="Coleine C."/>
            <person name="Masonjones S."/>
            <person name="Stajich J.E."/>
        </authorList>
    </citation>
    <scope>NUCLEOTIDE SEQUENCE [LARGE SCALE GENOMIC DNA]</scope>
    <source>
        <strain evidence="3">CCFEE 5527</strain>
    </source>
</reference>
<feature type="region of interest" description="Disordered" evidence="1">
    <location>
        <begin position="661"/>
        <end position="681"/>
    </location>
</feature>